<dbReference type="OrthoDB" id="5290748at2"/>
<keyword evidence="11" id="KW-0234">DNA repair</keyword>
<reference evidence="14 15" key="1">
    <citation type="submission" date="2013-03" db="EMBL/GenBank/DDBJ databases">
        <authorList>
            <person name="Fiebig A."/>
            <person name="Goeker M."/>
            <person name="Klenk H.-P.P."/>
        </authorList>
    </citation>
    <scope>NUCLEOTIDE SEQUENCE [LARGE SCALE GENOMIC DNA]</scope>
    <source>
        <strain evidence="15">DSM 19469</strain>
    </source>
</reference>
<gene>
    <name evidence="14" type="ORF">roselon_00685</name>
</gene>
<organism evidence="14 15">
    <name type="scientific">Roseicyclus elongatus DSM 19469</name>
    <dbReference type="NCBI Taxonomy" id="1294273"/>
    <lineage>
        <taxon>Bacteria</taxon>
        <taxon>Pseudomonadati</taxon>
        <taxon>Pseudomonadota</taxon>
        <taxon>Alphaproteobacteria</taxon>
        <taxon>Rhodobacterales</taxon>
        <taxon>Roseobacteraceae</taxon>
        <taxon>Roseicyclus</taxon>
    </lineage>
</organism>
<evidence type="ECO:0000256" key="4">
    <source>
        <dbReference type="ARBA" id="ARBA00019403"/>
    </source>
</evidence>
<dbReference type="InterPro" id="IPR005122">
    <property type="entry name" value="Uracil-DNA_glycosylase-like"/>
</dbReference>
<dbReference type="eggNOG" id="COG1573">
    <property type="taxonomic scope" value="Bacteria"/>
</dbReference>
<dbReference type="Pfam" id="PF03167">
    <property type="entry name" value="UDG"/>
    <property type="match status" value="1"/>
</dbReference>
<keyword evidence="7" id="KW-0227">DNA damage</keyword>
<evidence type="ECO:0000256" key="11">
    <source>
        <dbReference type="ARBA" id="ARBA00023204"/>
    </source>
</evidence>
<evidence type="ECO:0000256" key="9">
    <source>
        <dbReference type="ARBA" id="ARBA00023004"/>
    </source>
</evidence>
<dbReference type="Gene3D" id="3.40.470.10">
    <property type="entry name" value="Uracil-DNA glycosylase-like domain"/>
    <property type="match status" value="1"/>
</dbReference>
<keyword evidence="9" id="KW-0408">Iron</keyword>
<feature type="region of interest" description="Disordered" evidence="12">
    <location>
        <begin position="28"/>
        <end position="66"/>
    </location>
</feature>
<evidence type="ECO:0000256" key="3">
    <source>
        <dbReference type="ARBA" id="ARBA00012030"/>
    </source>
</evidence>
<dbReference type="AlphaFoldDB" id="W8RPL3"/>
<evidence type="ECO:0000259" key="13">
    <source>
        <dbReference type="SMART" id="SM00986"/>
    </source>
</evidence>
<evidence type="ECO:0000256" key="7">
    <source>
        <dbReference type="ARBA" id="ARBA00022763"/>
    </source>
</evidence>
<dbReference type="InterPro" id="IPR036895">
    <property type="entry name" value="Uracil-DNA_glycosylase-like_sf"/>
</dbReference>
<dbReference type="EC" id="3.2.2.27" evidence="3"/>
<feature type="domain" description="Uracil-DNA glycosylase-like" evidence="13">
    <location>
        <begin position="111"/>
        <end position="262"/>
    </location>
</feature>
<dbReference type="InterPro" id="IPR005273">
    <property type="entry name" value="Ura-DNA_glyco_family4"/>
</dbReference>
<dbReference type="RefSeq" id="WP_025311007.1">
    <property type="nucleotide sequence ID" value="NZ_CP004372.1"/>
</dbReference>
<dbReference type="GO" id="GO:0046872">
    <property type="term" value="F:metal ion binding"/>
    <property type="evidence" value="ECO:0007669"/>
    <property type="project" value="UniProtKB-KW"/>
</dbReference>
<evidence type="ECO:0000256" key="10">
    <source>
        <dbReference type="ARBA" id="ARBA00023014"/>
    </source>
</evidence>
<evidence type="ECO:0000313" key="15">
    <source>
        <dbReference type="Proteomes" id="UP000019593"/>
    </source>
</evidence>
<evidence type="ECO:0000256" key="2">
    <source>
        <dbReference type="ARBA" id="ARBA00006521"/>
    </source>
</evidence>
<evidence type="ECO:0000256" key="6">
    <source>
        <dbReference type="ARBA" id="ARBA00022723"/>
    </source>
</evidence>
<comment type="catalytic activity">
    <reaction evidence="1">
        <text>Hydrolyzes single-stranded DNA or mismatched double-stranded DNA and polynucleotides, releasing free uracil.</text>
        <dbReference type="EC" id="3.2.2.27"/>
    </reaction>
</comment>
<dbReference type="HOGENOM" id="CLU_044815_1_0_5"/>
<dbReference type="SUPFAM" id="SSF52141">
    <property type="entry name" value="Uracil-DNA glycosylase-like"/>
    <property type="match status" value="1"/>
</dbReference>
<evidence type="ECO:0000313" key="14">
    <source>
        <dbReference type="EMBL" id="AHM03114.1"/>
    </source>
</evidence>
<dbReference type="SMART" id="SM00986">
    <property type="entry name" value="UDG"/>
    <property type="match status" value="1"/>
</dbReference>
<evidence type="ECO:0000256" key="5">
    <source>
        <dbReference type="ARBA" id="ARBA00022485"/>
    </source>
</evidence>
<keyword evidence="15" id="KW-1185">Reference proteome</keyword>
<sequence length="271" mass="29481">MDEMGYHESLALLDWQVELGADEAIQDRPVNRFEAPAEAPKPVSPAPLRSGPAPVSPIAAPPPPDPAEAVGAAVDLATRLAAQARDLPALQAAMAGFELCDLKRGARNLVFADGNPAARVMIVGEAPGRDEDRQGKPFVGRAGQLLDRMFDAIGLSRQAESGEAALYITNMLPWRPPQNRDPKPDELAMLLPFVRRHIDLADPEVVVLMGNWACQGLLGRRGITRLRGQWDEVQGRPALPMFHPAFLLRQPPEKAKAWADLLALNARRKGE</sequence>
<name>W8RPL3_9RHOB</name>
<dbReference type="InterPro" id="IPR051536">
    <property type="entry name" value="UDG_Type-4/5"/>
</dbReference>
<dbReference type="CDD" id="cd10030">
    <property type="entry name" value="UDG-F4_TTUDGA_SPO1dp_like"/>
    <property type="match status" value="1"/>
</dbReference>
<dbReference type="EMBL" id="CP004372">
    <property type="protein sequence ID" value="AHM03114.1"/>
    <property type="molecule type" value="Genomic_DNA"/>
</dbReference>
<keyword evidence="10" id="KW-0411">Iron-sulfur</keyword>
<dbReference type="PANTHER" id="PTHR33693">
    <property type="entry name" value="TYPE-5 URACIL-DNA GLYCOSYLASE"/>
    <property type="match status" value="1"/>
</dbReference>
<protein>
    <recommendedName>
        <fullName evidence="4">Type-4 uracil-DNA glycosylase</fullName>
        <ecNumber evidence="3">3.2.2.27</ecNumber>
    </recommendedName>
</protein>
<evidence type="ECO:0000256" key="8">
    <source>
        <dbReference type="ARBA" id="ARBA00022801"/>
    </source>
</evidence>
<evidence type="ECO:0000256" key="1">
    <source>
        <dbReference type="ARBA" id="ARBA00001400"/>
    </source>
</evidence>
<accession>W8RPL3</accession>
<dbReference type="KEGG" id="red:roselon_00685"/>
<proteinExistence type="inferred from homology"/>
<comment type="similarity">
    <text evidence="2">Belongs to the uracil-DNA glycosylase (UDG) superfamily. Type 4 (UDGa) family.</text>
</comment>
<keyword evidence="6" id="KW-0479">Metal-binding</keyword>
<evidence type="ECO:0000256" key="12">
    <source>
        <dbReference type="SAM" id="MobiDB-lite"/>
    </source>
</evidence>
<dbReference type="NCBIfam" id="TIGR00758">
    <property type="entry name" value="UDG_fam4"/>
    <property type="match status" value="1"/>
</dbReference>
<dbReference type="PANTHER" id="PTHR33693:SF1">
    <property type="entry name" value="TYPE-4 URACIL-DNA GLYCOSYLASE"/>
    <property type="match status" value="1"/>
</dbReference>
<dbReference type="PATRIC" id="fig|1294273.3.peg.674"/>
<dbReference type="GO" id="GO:0004844">
    <property type="term" value="F:uracil DNA N-glycosylase activity"/>
    <property type="evidence" value="ECO:0007669"/>
    <property type="project" value="UniProtKB-EC"/>
</dbReference>
<dbReference type="GO" id="GO:0051539">
    <property type="term" value="F:4 iron, 4 sulfur cluster binding"/>
    <property type="evidence" value="ECO:0007669"/>
    <property type="project" value="UniProtKB-KW"/>
</dbReference>
<keyword evidence="5" id="KW-0004">4Fe-4S</keyword>
<dbReference type="GO" id="GO:0006281">
    <property type="term" value="P:DNA repair"/>
    <property type="evidence" value="ECO:0007669"/>
    <property type="project" value="UniProtKB-KW"/>
</dbReference>
<dbReference type="Proteomes" id="UP000019593">
    <property type="component" value="Chromosome"/>
</dbReference>
<dbReference type="STRING" id="1294273.roselon_00685"/>
<dbReference type="SMART" id="SM00987">
    <property type="entry name" value="UreE_C"/>
    <property type="match status" value="1"/>
</dbReference>
<keyword evidence="8" id="KW-0378">Hydrolase</keyword>